<accession>A0A4V5N5X8</accession>
<evidence type="ECO:0000256" key="1">
    <source>
        <dbReference type="ARBA" id="ARBA00009986"/>
    </source>
</evidence>
<dbReference type="EMBL" id="NAJL01000002">
    <property type="protein sequence ID" value="TKA33639.1"/>
    <property type="molecule type" value="Genomic_DNA"/>
</dbReference>
<dbReference type="OrthoDB" id="310895at2759"/>
<dbReference type="InterPro" id="IPR015590">
    <property type="entry name" value="Aldehyde_DH_dom"/>
</dbReference>
<comment type="catalytic activity">
    <reaction evidence="5">
        <text>an aldehyde + NAD(+) + H2O = a carboxylate + NADH + 2 H(+)</text>
        <dbReference type="Rhea" id="RHEA:16185"/>
        <dbReference type="ChEBI" id="CHEBI:15377"/>
        <dbReference type="ChEBI" id="CHEBI:15378"/>
        <dbReference type="ChEBI" id="CHEBI:17478"/>
        <dbReference type="ChEBI" id="CHEBI:29067"/>
        <dbReference type="ChEBI" id="CHEBI:57540"/>
        <dbReference type="ChEBI" id="CHEBI:57945"/>
        <dbReference type="EC" id="1.2.1.3"/>
    </reaction>
</comment>
<comment type="caution">
    <text evidence="9">The sequence shown here is derived from an EMBL/GenBank/DDBJ whole genome shotgun (WGS) entry which is preliminary data.</text>
</comment>
<dbReference type="InterPro" id="IPR016161">
    <property type="entry name" value="Ald_DH/histidinol_DH"/>
</dbReference>
<dbReference type="CDD" id="cd07091">
    <property type="entry name" value="ALDH_F1-2_Ald2-like"/>
    <property type="match status" value="1"/>
</dbReference>
<protein>
    <recommendedName>
        <fullName evidence="4">Aldehyde dehydrogenase</fullName>
        <ecNumber evidence="3">1.2.1.3</ecNumber>
    </recommendedName>
</protein>
<evidence type="ECO:0000313" key="10">
    <source>
        <dbReference type="Proteomes" id="UP000308549"/>
    </source>
</evidence>
<reference evidence="9 10" key="1">
    <citation type="submission" date="2017-03" db="EMBL/GenBank/DDBJ databases">
        <title>Genomes of endolithic fungi from Antarctica.</title>
        <authorList>
            <person name="Coleine C."/>
            <person name="Masonjones S."/>
            <person name="Stajich J.E."/>
        </authorList>
    </citation>
    <scope>NUCLEOTIDE SEQUENCE [LARGE SCALE GENOMIC DNA]</scope>
    <source>
        <strain evidence="9 10">CCFEE 6315</strain>
    </source>
</reference>
<dbReference type="InterPro" id="IPR016162">
    <property type="entry name" value="Ald_DH_N"/>
</dbReference>
<evidence type="ECO:0000313" key="9">
    <source>
        <dbReference type="EMBL" id="TKA33639.1"/>
    </source>
</evidence>
<feature type="active site" evidence="6">
    <location>
        <position position="265"/>
    </location>
</feature>
<evidence type="ECO:0000256" key="2">
    <source>
        <dbReference type="ARBA" id="ARBA00023002"/>
    </source>
</evidence>
<dbReference type="AlphaFoldDB" id="A0A4V5N5X8"/>
<dbReference type="GO" id="GO:0019413">
    <property type="term" value="P:acetate biosynthetic process"/>
    <property type="evidence" value="ECO:0007669"/>
    <property type="project" value="UniProtKB-ARBA"/>
</dbReference>
<evidence type="ECO:0000256" key="4">
    <source>
        <dbReference type="ARBA" id="ARBA00044146"/>
    </source>
</evidence>
<sequence>MSGLSANLETPHCGKYEQPTGLFINNEYVKGVDGKTFEVINPSDESVICSVHEATEKDVDIAVSAARKAFEGPWRNETPENRGKLLTNLANLFEKNLDLLASVESLDNGKAVSMAKVDISMAAGCLRYYGGWADKITGKVIDTTPDTFNYIRKEPIGVCGQIIPWNFPLLMWSWKIGPAIAAGNTVVLKSAEQTPLGALVAARLAKEAGFPPGVINVISGFGKVAGAAMSSHMDIDKVAFTGSTVVGRQIMKAAAGSNLKKVTLELGGKSPNIVFEDADIDNAISWVNFGIFFNHGQCCCAGSRVYVQDSIYEKFVQRFKERAAKNVVGDPFAQDTFQGPQVSQVQFDRIMNYIQAGKDAGAKVETGGNRKGDKGYFIEPTIFSNVTEDMKIMQEEIFGPVCSISKFKSQDEVIKTANSTTYGLAAAVHTKNLNTAIEVSNALKAGTVWVNTYNTLHHQMPFGGYKESGIGRELGEAALDNYCQTKTVSIRLGDALFG</sequence>
<dbReference type="Proteomes" id="UP000308549">
    <property type="component" value="Unassembled WGS sequence"/>
</dbReference>
<keyword evidence="2 7" id="KW-0560">Oxidoreductase</keyword>
<evidence type="ECO:0000256" key="5">
    <source>
        <dbReference type="ARBA" id="ARBA00049194"/>
    </source>
</evidence>
<feature type="domain" description="Aldehyde dehydrogenase" evidence="8">
    <location>
        <begin position="30"/>
        <end position="488"/>
    </location>
</feature>
<dbReference type="InterPro" id="IPR016160">
    <property type="entry name" value="Ald_DH_CS_CYS"/>
</dbReference>
<dbReference type="Gene3D" id="3.40.309.10">
    <property type="entry name" value="Aldehyde Dehydrogenase, Chain A, domain 2"/>
    <property type="match status" value="1"/>
</dbReference>
<dbReference type="Pfam" id="PF00171">
    <property type="entry name" value="Aldedh"/>
    <property type="match status" value="1"/>
</dbReference>
<evidence type="ECO:0000256" key="7">
    <source>
        <dbReference type="RuleBase" id="RU003345"/>
    </source>
</evidence>
<comment type="similarity">
    <text evidence="1 7">Belongs to the aldehyde dehydrogenase family.</text>
</comment>
<dbReference type="SUPFAM" id="SSF53720">
    <property type="entry name" value="ALDH-like"/>
    <property type="match status" value="1"/>
</dbReference>
<dbReference type="PROSITE" id="PS00070">
    <property type="entry name" value="ALDEHYDE_DEHYDR_CYS"/>
    <property type="match status" value="1"/>
</dbReference>
<dbReference type="GO" id="GO:0004029">
    <property type="term" value="F:aldehyde dehydrogenase (NAD+) activity"/>
    <property type="evidence" value="ECO:0007669"/>
    <property type="project" value="UniProtKB-EC"/>
</dbReference>
<dbReference type="InterPro" id="IPR029510">
    <property type="entry name" value="Ald_DH_CS_GLU"/>
</dbReference>
<evidence type="ECO:0000256" key="6">
    <source>
        <dbReference type="PROSITE-ProRule" id="PRU10007"/>
    </source>
</evidence>
<organism evidence="9 10">
    <name type="scientific">Salinomyces thailandicus</name>
    <dbReference type="NCBI Taxonomy" id="706561"/>
    <lineage>
        <taxon>Eukaryota</taxon>
        <taxon>Fungi</taxon>
        <taxon>Dikarya</taxon>
        <taxon>Ascomycota</taxon>
        <taxon>Pezizomycotina</taxon>
        <taxon>Dothideomycetes</taxon>
        <taxon>Dothideomycetidae</taxon>
        <taxon>Mycosphaerellales</taxon>
        <taxon>Teratosphaeriaceae</taxon>
        <taxon>Salinomyces</taxon>
    </lineage>
</organism>
<dbReference type="Gene3D" id="3.40.605.10">
    <property type="entry name" value="Aldehyde Dehydrogenase, Chain A, domain 1"/>
    <property type="match status" value="1"/>
</dbReference>
<name>A0A4V5N5X8_9PEZI</name>
<evidence type="ECO:0000259" key="8">
    <source>
        <dbReference type="Pfam" id="PF00171"/>
    </source>
</evidence>
<dbReference type="PANTHER" id="PTHR11699">
    <property type="entry name" value="ALDEHYDE DEHYDROGENASE-RELATED"/>
    <property type="match status" value="1"/>
</dbReference>
<evidence type="ECO:0000256" key="3">
    <source>
        <dbReference type="ARBA" id="ARBA00024226"/>
    </source>
</evidence>
<keyword evidence="10" id="KW-1185">Reference proteome</keyword>
<dbReference type="PROSITE" id="PS00687">
    <property type="entry name" value="ALDEHYDE_DEHYDR_GLU"/>
    <property type="match status" value="1"/>
</dbReference>
<dbReference type="FunFam" id="3.40.605.10:FF:000026">
    <property type="entry name" value="Aldehyde dehydrogenase, putative"/>
    <property type="match status" value="1"/>
</dbReference>
<proteinExistence type="inferred from homology"/>
<dbReference type="InterPro" id="IPR016163">
    <property type="entry name" value="Ald_DH_C"/>
</dbReference>
<dbReference type="EC" id="1.2.1.3" evidence="3"/>
<dbReference type="FunFam" id="3.40.309.10:FF:000001">
    <property type="entry name" value="Mitochondrial aldehyde dehydrogenase 2"/>
    <property type="match status" value="1"/>
</dbReference>
<dbReference type="FunFam" id="3.40.605.10:FF:000050">
    <property type="entry name" value="Aldehyde dehydrogenase, mitochondrial"/>
    <property type="match status" value="1"/>
</dbReference>
<gene>
    <name evidence="9" type="ORF">B0A50_00475</name>
</gene>